<dbReference type="PANTHER" id="PTHR13112:SF0">
    <property type="entry name" value="FI21285P1"/>
    <property type="match status" value="1"/>
</dbReference>
<dbReference type="EMBL" id="BQNB010009477">
    <property type="protein sequence ID" value="GJS64077.1"/>
    <property type="molecule type" value="Genomic_DNA"/>
</dbReference>
<feature type="compositionally biased region" description="Basic residues" evidence="5">
    <location>
        <begin position="796"/>
        <end position="808"/>
    </location>
</feature>
<dbReference type="InterPro" id="IPR005120">
    <property type="entry name" value="UPF3_dom"/>
</dbReference>
<dbReference type="Pfam" id="PF00665">
    <property type="entry name" value="rve"/>
    <property type="match status" value="1"/>
</dbReference>
<dbReference type="InterPro" id="IPR013103">
    <property type="entry name" value="RVT_2"/>
</dbReference>
<feature type="compositionally biased region" description="Polar residues" evidence="5">
    <location>
        <begin position="340"/>
        <end position="350"/>
    </location>
</feature>
<reference evidence="7" key="2">
    <citation type="submission" date="2022-01" db="EMBL/GenBank/DDBJ databases">
        <authorList>
            <person name="Yamashiro T."/>
            <person name="Shiraishi A."/>
            <person name="Satake H."/>
            <person name="Nakayama K."/>
        </authorList>
    </citation>
    <scope>NUCLEOTIDE SEQUENCE</scope>
</reference>
<keyword evidence="3" id="KW-0866">Nonsense-mediated mRNA decay</keyword>
<feature type="region of interest" description="Disordered" evidence="5">
    <location>
        <begin position="240"/>
        <end position="316"/>
    </location>
</feature>
<dbReference type="SUPFAM" id="SSF53098">
    <property type="entry name" value="Ribonuclease H-like"/>
    <property type="match status" value="1"/>
</dbReference>
<evidence type="ECO:0000256" key="3">
    <source>
        <dbReference type="ARBA" id="ARBA00023161"/>
    </source>
</evidence>
<dbReference type="InterPro" id="IPR001584">
    <property type="entry name" value="Integrase_cat-core"/>
</dbReference>
<dbReference type="Pfam" id="PF25597">
    <property type="entry name" value="SH3_retrovirus"/>
    <property type="match status" value="1"/>
</dbReference>
<evidence type="ECO:0000256" key="1">
    <source>
        <dbReference type="ARBA" id="ARBA00004123"/>
    </source>
</evidence>
<feature type="compositionally biased region" description="Low complexity" evidence="5">
    <location>
        <begin position="468"/>
        <end position="478"/>
    </location>
</feature>
<dbReference type="InterPro" id="IPR035979">
    <property type="entry name" value="RBD_domain_sf"/>
</dbReference>
<name>A0ABQ4XH04_9ASTR</name>
<dbReference type="CDD" id="cd12455">
    <property type="entry name" value="RRM_like_Smg4_UPF3"/>
    <property type="match status" value="1"/>
</dbReference>
<dbReference type="Gene3D" id="3.30.70.330">
    <property type="match status" value="1"/>
</dbReference>
<dbReference type="SUPFAM" id="SSF50249">
    <property type="entry name" value="Nucleic acid-binding proteins"/>
    <property type="match status" value="1"/>
</dbReference>
<organism evidence="7 8">
    <name type="scientific">Tanacetum coccineum</name>
    <dbReference type="NCBI Taxonomy" id="301880"/>
    <lineage>
        <taxon>Eukaryota</taxon>
        <taxon>Viridiplantae</taxon>
        <taxon>Streptophyta</taxon>
        <taxon>Embryophyta</taxon>
        <taxon>Tracheophyta</taxon>
        <taxon>Spermatophyta</taxon>
        <taxon>Magnoliopsida</taxon>
        <taxon>eudicotyledons</taxon>
        <taxon>Gunneridae</taxon>
        <taxon>Pentapetalae</taxon>
        <taxon>asterids</taxon>
        <taxon>campanulids</taxon>
        <taxon>Asterales</taxon>
        <taxon>Asteraceae</taxon>
        <taxon>Asteroideae</taxon>
        <taxon>Anthemideae</taxon>
        <taxon>Anthemidinae</taxon>
        <taxon>Tanacetum</taxon>
    </lineage>
</organism>
<feature type="compositionally biased region" description="Basic and acidic residues" evidence="5">
    <location>
        <begin position="457"/>
        <end position="466"/>
    </location>
</feature>
<feature type="domain" description="Integrase catalytic" evidence="6">
    <location>
        <begin position="998"/>
        <end position="1114"/>
    </location>
</feature>
<sequence length="1636" mass="183827">MHRSYLIIGGVGVRWRVAGGAGWQICRQRGGGDVGDSDVGGRFGGVVAAGVGRSRATWWWVVAGGVVVELSQFGLCSTAGQWVDCLKCQSYSRAYIDFKRSEDVIEFAEFFDGHVFVNEKGTQFKVIVEYAPSQRVPKQWSKKDGREGTIGKDPEYLEFLEFVSKPVENLPSAEIQLERKEAERAGAAKEAPIVTPLMDFIRQKRAAKGRNARGIITAGHRGGGHKRLYRKIDFKQRPLPNGKLLRRAGASSSSSSSTVVRRGSEKRAPSTMYVQRDSGKSTNVKEKSSYVKRDGQVSDKSGSVAPEEERGAIGASDTGNKKILLLKGKEKDIPHVVTGLTSQQNSSSVKSGYGSGAARQNQRQEASGRIIRSILLNKDTRRNQFSAAHSEQNQTFNQDKDRRPPRPLNVPPLLKDSNGLPNDKVHGHDSHGFYNEKQDRRSRNRDKPDRGVWTPLRRTEGAHASDESLSSSTSQSTQVLPESAEGTRGEAKCDVSNEHGLEYKPIGTGRGGHFSSDNGVADPDPGSHKHSGRRASTHNAKDADGSSNMNEGKPSKRGVSAGYVSNEYYVNAEASVGSKAKFRHLGHRRLDILLNKRLLDKRPREWCLVMMDGKTLLCLRIAPVAIIDRQLPFEYTIASRSTDVMVVCQVVIEQPLPAAPVADSKAQELKSMLEKEARVERFDLIQTFHACKQEEGKPVGPYVLKIKGYVEQLERLGYVLPQDISVGLILNGLTSDFAGFVRNYNMHNMGKTVGELHALLIEYEKGLPKKAATPQVMAIQGGRIQKANKKSQNAKGKGKGKGKRKDKRHWKRNCHVYLAELIMKKKQVGTASFSGATKLKQGALCLYVGNGVRAQVEAIGSYNLVLPNGLVICLDNCHYAPTITRGVVSVSRLVDNGFTQFFTDYGISVSKNDVLYFNAISSNGIYEIDMINHVPNVNYIYTVSNKRANHNLTYLWHCRLAYISNKRIEKLQHDGLLKSTDEESFDKYVSCLSGKMTRKPFPHRTERATDLLGIIHTDVCSLLRHVLRQDASYFITFTDDYSRYGYIYLLKHKHEVFETFKVFKNEVENQLGKTIKALRSDRGGEYISQEFKDYLKACGIVQQLTPPYTPQHNGDYALETDARILNMVPTKKDDKTPYELWCRKVPNLSYLKVWGCEALVKRDTSDKLQQRSVKCIFIGYPNKTMGYYFYFPPENKIVVARYAEFLEKNLLSQEISGRAEELEEIQDEDTSPSKNTSKIPMEVEGFEPPQEEVVPIRRSARTHRAPDRLCLNVEVEEHSLGDLNEPTNYKAAILDPESDKWVDAMNAENQSMKDNQVWRLVDLPPNCKTMGSKWLFKKKSDMDGNAHTYKAHLVAKGFTQTYGVDYEDMFSPVANIRAIRLLIAISTFYDYEIWFIYGRKQASKSWNKSFDEEIKRFGFTQNLDEPCVYQKASGSNVTFLILYVDDIIIMENHIPSLQKVKTYLGNCFAMKDLGEATFILGIKIYRDRSKRLIRLSQSAYIDKILKRYKMDNSKRGYIPMQETLDLNKTQGASTPEEVKCMQNVPYASAVGSIMYAVRCTRPDVAFVQNITSRFQQNPGEPHWTAVKTILKDDTKPQTGYVFVLNGGAVDWKSSKQSNTAMSATKAEYIADSEARM</sequence>
<evidence type="ECO:0000313" key="8">
    <source>
        <dbReference type="Proteomes" id="UP001151760"/>
    </source>
</evidence>
<feature type="compositionally biased region" description="Basic and acidic residues" evidence="5">
    <location>
        <begin position="423"/>
        <end position="450"/>
    </location>
</feature>
<keyword evidence="7" id="KW-0808">Transferase</keyword>
<feature type="region of interest" description="Disordered" evidence="5">
    <location>
        <begin position="1220"/>
        <end position="1240"/>
    </location>
</feature>
<keyword evidence="8" id="KW-1185">Reference proteome</keyword>
<proteinExistence type="inferred from homology"/>
<evidence type="ECO:0000313" key="7">
    <source>
        <dbReference type="EMBL" id="GJS64077.1"/>
    </source>
</evidence>
<dbReference type="GO" id="GO:0003964">
    <property type="term" value="F:RNA-directed DNA polymerase activity"/>
    <property type="evidence" value="ECO:0007669"/>
    <property type="project" value="UniProtKB-KW"/>
</dbReference>
<keyword evidence="7" id="KW-0548">Nucleotidyltransferase</keyword>
<evidence type="ECO:0000256" key="5">
    <source>
        <dbReference type="SAM" id="MobiDB-lite"/>
    </source>
</evidence>
<feature type="region of interest" description="Disordered" evidence="5">
    <location>
        <begin position="784"/>
        <end position="808"/>
    </location>
</feature>
<comment type="similarity">
    <text evidence="2">Belongs to the RENT3 family.</text>
</comment>
<evidence type="ECO:0000256" key="4">
    <source>
        <dbReference type="ARBA" id="ARBA00023242"/>
    </source>
</evidence>
<dbReference type="InterPro" id="IPR012677">
    <property type="entry name" value="Nucleotide-bd_a/b_plait_sf"/>
</dbReference>
<feature type="compositionally biased region" description="Acidic residues" evidence="5">
    <location>
        <begin position="1221"/>
        <end position="1230"/>
    </location>
</feature>
<gene>
    <name evidence="7" type="ORF">Tco_0678641</name>
</gene>
<dbReference type="PROSITE" id="PS50994">
    <property type="entry name" value="INTEGRASE"/>
    <property type="match status" value="1"/>
</dbReference>
<feature type="compositionally biased region" description="Polar residues" evidence="5">
    <location>
        <begin position="385"/>
        <end position="397"/>
    </location>
</feature>
<evidence type="ECO:0000256" key="2">
    <source>
        <dbReference type="ARBA" id="ARBA00005991"/>
    </source>
</evidence>
<comment type="subcellular location">
    <subcellularLocation>
        <location evidence="1">Nucleus</location>
    </subcellularLocation>
</comment>
<dbReference type="InterPro" id="IPR039722">
    <property type="entry name" value="Upf3"/>
</dbReference>
<accession>A0ABQ4XH04</accession>
<dbReference type="InterPro" id="IPR057670">
    <property type="entry name" value="SH3_retrovirus"/>
</dbReference>
<feature type="region of interest" description="Disordered" evidence="5">
    <location>
        <begin position="340"/>
        <end position="366"/>
    </location>
</feature>
<dbReference type="Pfam" id="PF07727">
    <property type="entry name" value="RVT_2"/>
    <property type="match status" value="2"/>
</dbReference>
<feature type="compositionally biased region" description="Low complexity" evidence="5">
    <location>
        <begin position="247"/>
        <end position="261"/>
    </location>
</feature>
<dbReference type="InterPro" id="IPR012340">
    <property type="entry name" value="NA-bd_OB-fold"/>
</dbReference>
<dbReference type="Gene3D" id="3.30.420.10">
    <property type="entry name" value="Ribonuclease H-like superfamily/Ribonuclease H"/>
    <property type="match status" value="1"/>
</dbReference>
<dbReference type="Proteomes" id="UP001151760">
    <property type="component" value="Unassembled WGS sequence"/>
</dbReference>
<dbReference type="InterPro" id="IPR012337">
    <property type="entry name" value="RNaseH-like_sf"/>
</dbReference>
<keyword evidence="7" id="KW-0695">RNA-directed DNA polymerase</keyword>
<keyword evidence="4" id="KW-0539">Nucleus</keyword>
<dbReference type="Gene3D" id="2.40.50.140">
    <property type="entry name" value="Nucleic acid-binding proteins"/>
    <property type="match status" value="1"/>
</dbReference>
<reference evidence="7" key="1">
    <citation type="journal article" date="2022" name="Int. J. Mol. Sci.">
        <title>Draft Genome of Tanacetum Coccineum: Genomic Comparison of Closely Related Tanacetum-Family Plants.</title>
        <authorList>
            <person name="Yamashiro T."/>
            <person name="Shiraishi A."/>
            <person name="Nakayama K."/>
            <person name="Satake H."/>
        </authorList>
    </citation>
    <scope>NUCLEOTIDE SEQUENCE</scope>
</reference>
<dbReference type="InterPro" id="IPR025724">
    <property type="entry name" value="GAG-pre-integrase_dom"/>
</dbReference>
<dbReference type="Pfam" id="PF13976">
    <property type="entry name" value="gag_pre-integrs"/>
    <property type="match status" value="1"/>
</dbReference>
<dbReference type="InterPro" id="IPR036397">
    <property type="entry name" value="RNaseH_sf"/>
</dbReference>
<dbReference type="Pfam" id="PF14223">
    <property type="entry name" value="Retrotran_gag_2"/>
    <property type="match status" value="1"/>
</dbReference>
<feature type="region of interest" description="Disordered" evidence="5">
    <location>
        <begin position="385"/>
        <end position="558"/>
    </location>
</feature>
<comment type="caution">
    <text evidence="7">The sequence shown here is derived from an EMBL/GenBank/DDBJ whole genome shotgun (WGS) entry which is preliminary data.</text>
</comment>
<dbReference type="SUPFAM" id="SSF54928">
    <property type="entry name" value="RNA-binding domain, RBD"/>
    <property type="match status" value="1"/>
</dbReference>
<evidence type="ECO:0000259" key="6">
    <source>
        <dbReference type="PROSITE" id="PS50994"/>
    </source>
</evidence>
<feature type="compositionally biased region" description="Basic and acidic residues" evidence="5">
    <location>
        <begin position="485"/>
        <end position="502"/>
    </location>
</feature>
<dbReference type="PANTHER" id="PTHR13112">
    <property type="entry name" value="UPF3 REGULATOR OF NONSENSE TRANSCRIPTS-LIKE PROTEIN"/>
    <property type="match status" value="1"/>
</dbReference>
<dbReference type="Pfam" id="PF03467">
    <property type="entry name" value="Smg4_UPF3"/>
    <property type="match status" value="1"/>
</dbReference>
<feature type="compositionally biased region" description="Basic and acidic residues" evidence="5">
    <location>
        <begin position="277"/>
        <end position="297"/>
    </location>
</feature>
<protein>
    <submittedName>
        <fullName evidence="7">RNA-directed DNA polymerase</fullName>
    </submittedName>
</protein>